<dbReference type="EMBL" id="JBBNAG010000007">
    <property type="protein sequence ID" value="KAK9118195.1"/>
    <property type="molecule type" value="Genomic_DNA"/>
</dbReference>
<evidence type="ECO:0000313" key="2">
    <source>
        <dbReference type="EMBL" id="KAK9118195.1"/>
    </source>
</evidence>
<proteinExistence type="predicted"/>
<evidence type="ECO:0000256" key="1">
    <source>
        <dbReference type="SAM" id="MobiDB-lite"/>
    </source>
</evidence>
<organism evidence="2 3">
    <name type="scientific">Stephania cephalantha</name>
    <dbReference type="NCBI Taxonomy" id="152367"/>
    <lineage>
        <taxon>Eukaryota</taxon>
        <taxon>Viridiplantae</taxon>
        <taxon>Streptophyta</taxon>
        <taxon>Embryophyta</taxon>
        <taxon>Tracheophyta</taxon>
        <taxon>Spermatophyta</taxon>
        <taxon>Magnoliopsida</taxon>
        <taxon>Ranunculales</taxon>
        <taxon>Menispermaceae</taxon>
        <taxon>Menispermoideae</taxon>
        <taxon>Cissampelideae</taxon>
        <taxon>Stephania</taxon>
    </lineage>
</organism>
<keyword evidence="3" id="KW-1185">Reference proteome</keyword>
<reference evidence="2 3" key="1">
    <citation type="submission" date="2024-01" db="EMBL/GenBank/DDBJ databases">
        <title>Genome assemblies of Stephania.</title>
        <authorList>
            <person name="Yang L."/>
        </authorList>
    </citation>
    <scope>NUCLEOTIDE SEQUENCE [LARGE SCALE GENOMIC DNA]</scope>
    <source>
        <strain evidence="2">JXDWG</strain>
        <tissue evidence="2">Leaf</tissue>
    </source>
</reference>
<dbReference type="Proteomes" id="UP001419268">
    <property type="component" value="Unassembled WGS sequence"/>
</dbReference>
<comment type="caution">
    <text evidence="2">The sequence shown here is derived from an EMBL/GenBank/DDBJ whole genome shotgun (WGS) entry which is preliminary data.</text>
</comment>
<feature type="region of interest" description="Disordered" evidence="1">
    <location>
        <begin position="1"/>
        <end position="51"/>
    </location>
</feature>
<name>A0AAP0NUH7_9MAGN</name>
<gene>
    <name evidence="2" type="ORF">Scep_016288</name>
</gene>
<protein>
    <submittedName>
        <fullName evidence="2">Uncharacterized protein</fullName>
    </submittedName>
</protein>
<evidence type="ECO:0000313" key="3">
    <source>
        <dbReference type="Proteomes" id="UP001419268"/>
    </source>
</evidence>
<feature type="compositionally biased region" description="Basic and acidic residues" evidence="1">
    <location>
        <begin position="31"/>
        <end position="45"/>
    </location>
</feature>
<dbReference type="AlphaFoldDB" id="A0AAP0NUH7"/>
<accession>A0AAP0NUH7</accession>
<sequence>MGLRATDGGVLQRRRRTAKKPTEAGGADGATRGDAEATTRWRDRVGTTTSEDAATELQQWRTCGAAPVAVSNRGDRRARELTDELQQRQARWRVDRRWMAGSAAAAAAVARLRRRRGERRGATA</sequence>